<protein>
    <recommendedName>
        <fullName evidence="4">Lunapark zinc ribbon domain-containing protein</fullName>
    </recommendedName>
</protein>
<feature type="compositionally biased region" description="Low complexity" evidence="2">
    <location>
        <begin position="205"/>
        <end position="263"/>
    </location>
</feature>
<dbReference type="AlphaFoldDB" id="A0A7S1VQ85"/>
<sequence>MRQRSPPAHTHTHTPLPILRLAPLALQLSSCAFKMGGIISRIFGRKNELDKMEEEFARLAEDVSSRVEFETKLTAARHAWVSRLFFFTLLSVPLHAFFVYKGIMGDPATLGIHLLCMWLATRFCAAYYGWRLGRVRSAGLQLRNQIAEHLDEFKRANQDLERKLRLIKNAEAMVRQLSTPSTPPPSAPSSARSTPAKRAGGRGAGRTPTRGARADATPASPRQSSPPQSVVPVTPGQAPARRQPVTPAAAAAATPAAQPQQTPNPFGTRVPTVRAAARRVVQPSELPNTPNTWLDSVVEFIIGDGPRHGVALICDRCGAHNGTQHPSESRNFRCGNCNAINAEQPRVRRTADEASKPVDGGAVAAASDSDEQDHEHSTSGVLIAGGSEDSASEDKKDR</sequence>
<accession>A0A7S1VQ85</accession>
<feature type="domain" description="Lunapark zinc ribbon" evidence="4">
    <location>
        <begin position="293"/>
        <end position="341"/>
    </location>
</feature>
<evidence type="ECO:0000259" key="4">
    <source>
        <dbReference type="Pfam" id="PF10058"/>
    </source>
</evidence>
<dbReference type="InterPro" id="IPR019273">
    <property type="entry name" value="Lunapark_Znf"/>
</dbReference>
<feature type="compositionally biased region" description="Low complexity" evidence="2">
    <location>
        <begin position="358"/>
        <end position="367"/>
    </location>
</feature>
<feature type="transmembrane region" description="Helical" evidence="3">
    <location>
        <begin position="112"/>
        <end position="130"/>
    </location>
</feature>
<reference evidence="5" key="1">
    <citation type="submission" date="2021-01" db="EMBL/GenBank/DDBJ databases">
        <authorList>
            <person name="Corre E."/>
            <person name="Pelletier E."/>
            <person name="Niang G."/>
            <person name="Scheremetjew M."/>
            <person name="Finn R."/>
            <person name="Kale V."/>
            <person name="Holt S."/>
            <person name="Cochrane G."/>
            <person name="Meng A."/>
            <person name="Brown T."/>
            <person name="Cohen L."/>
        </authorList>
    </citation>
    <scope>NUCLEOTIDE SEQUENCE</scope>
    <source>
        <strain evidence="5">ATCC 50979</strain>
    </source>
</reference>
<evidence type="ECO:0000256" key="2">
    <source>
        <dbReference type="SAM" id="MobiDB-lite"/>
    </source>
</evidence>
<feature type="region of interest" description="Disordered" evidence="2">
    <location>
        <begin position="176"/>
        <end position="267"/>
    </location>
</feature>
<evidence type="ECO:0000256" key="1">
    <source>
        <dbReference type="SAM" id="Coils"/>
    </source>
</evidence>
<dbReference type="Pfam" id="PF10058">
    <property type="entry name" value="Zn_ribbon_10"/>
    <property type="match status" value="1"/>
</dbReference>
<keyword evidence="3" id="KW-1133">Transmembrane helix</keyword>
<organism evidence="5">
    <name type="scientific">Sexangularia sp. CB-2014</name>
    <dbReference type="NCBI Taxonomy" id="1486929"/>
    <lineage>
        <taxon>Eukaryota</taxon>
        <taxon>Amoebozoa</taxon>
        <taxon>Tubulinea</taxon>
        <taxon>Elardia</taxon>
        <taxon>Arcellinida</taxon>
        <taxon>Arcellinida incertae sedis</taxon>
        <taxon>Sexangularia</taxon>
    </lineage>
</organism>
<proteinExistence type="predicted"/>
<keyword evidence="3" id="KW-0472">Membrane</keyword>
<feature type="transmembrane region" description="Helical" evidence="3">
    <location>
        <begin position="80"/>
        <end position="100"/>
    </location>
</feature>
<evidence type="ECO:0000256" key="3">
    <source>
        <dbReference type="SAM" id="Phobius"/>
    </source>
</evidence>
<feature type="compositionally biased region" description="Low complexity" evidence="2">
    <location>
        <begin position="188"/>
        <end position="198"/>
    </location>
</feature>
<keyword evidence="3" id="KW-0812">Transmembrane</keyword>
<evidence type="ECO:0000313" key="5">
    <source>
        <dbReference type="EMBL" id="CAD9307610.1"/>
    </source>
</evidence>
<name>A0A7S1VQ85_9EUKA</name>
<dbReference type="EMBL" id="HBGL01014678">
    <property type="protein sequence ID" value="CAD9307610.1"/>
    <property type="molecule type" value="Transcribed_RNA"/>
</dbReference>
<feature type="coiled-coil region" evidence="1">
    <location>
        <begin position="143"/>
        <end position="173"/>
    </location>
</feature>
<gene>
    <name evidence="5" type="ORF">SSP0437_LOCUS11473</name>
</gene>
<keyword evidence="1" id="KW-0175">Coiled coil</keyword>
<feature type="region of interest" description="Disordered" evidence="2">
    <location>
        <begin position="348"/>
        <end position="398"/>
    </location>
</feature>